<feature type="compositionally biased region" description="Basic and acidic residues" evidence="2">
    <location>
        <begin position="639"/>
        <end position="649"/>
    </location>
</feature>
<feature type="region of interest" description="Disordered" evidence="2">
    <location>
        <begin position="636"/>
        <end position="713"/>
    </location>
</feature>
<name>A0ABR2Z1N5_9CHLO</name>
<keyword evidence="4" id="KW-1185">Reference proteome</keyword>
<evidence type="ECO:0000313" key="4">
    <source>
        <dbReference type="Proteomes" id="UP001491310"/>
    </source>
</evidence>
<organism evidence="3 4">
    <name type="scientific">Coccomyxa subellipsoidea</name>
    <dbReference type="NCBI Taxonomy" id="248742"/>
    <lineage>
        <taxon>Eukaryota</taxon>
        <taxon>Viridiplantae</taxon>
        <taxon>Chlorophyta</taxon>
        <taxon>core chlorophytes</taxon>
        <taxon>Trebouxiophyceae</taxon>
        <taxon>Trebouxiophyceae incertae sedis</taxon>
        <taxon>Coccomyxaceae</taxon>
        <taxon>Coccomyxa</taxon>
    </lineage>
</organism>
<evidence type="ECO:0000313" key="3">
    <source>
        <dbReference type="EMBL" id="KAK9917746.1"/>
    </source>
</evidence>
<feature type="coiled-coil region" evidence="1">
    <location>
        <begin position="446"/>
        <end position="520"/>
    </location>
</feature>
<protein>
    <submittedName>
        <fullName evidence="3">Uncharacterized protein</fullName>
    </submittedName>
</protein>
<proteinExistence type="predicted"/>
<feature type="coiled-coil region" evidence="1">
    <location>
        <begin position="262"/>
        <end position="339"/>
    </location>
</feature>
<evidence type="ECO:0000256" key="2">
    <source>
        <dbReference type="SAM" id="MobiDB-lite"/>
    </source>
</evidence>
<gene>
    <name evidence="3" type="ORF">WJX75_007750</name>
</gene>
<feature type="coiled-coil region" evidence="1">
    <location>
        <begin position="41"/>
        <end position="128"/>
    </location>
</feature>
<evidence type="ECO:0000256" key="1">
    <source>
        <dbReference type="SAM" id="Coils"/>
    </source>
</evidence>
<comment type="caution">
    <text evidence="3">The sequence shown here is derived from an EMBL/GenBank/DDBJ whole genome shotgun (WGS) entry which is preliminary data.</text>
</comment>
<dbReference type="EMBL" id="JALJOT010000002">
    <property type="protein sequence ID" value="KAK9917746.1"/>
    <property type="molecule type" value="Genomic_DNA"/>
</dbReference>
<sequence length="713" mass="77312">MEFPEDYMQFRGTDAAQPAEQSLQVILRQRDAELEERGKLLYRTKAAIEQLQQELAASREKQEVIKAEARQAYEDQVALVRMAQSQVEACEDELAARNAEIEALQESIAQLEDARDGAEARASSAVQEGRQKLAEAQSETGAARAEATIACARTRQECEEAIAAVRAAADAQAARAAGDAQAAIAEWRRGAEAAAASAQADCSKAWREAEAARAEVAAAEAQAAAARSANAAAIAALQARLEERGAELAGAQALAEQAAARAEATGQERNRSKEQVAELTARLARLQEDATRAEQAQQASTSASAAAVAAEALERGNLARDYEKRLQRMEQECAHKIRAAERKMAKGLEEAHQEAARQAGEVAGEWRLRLAQSEEGHRALQADLAAQLDALQQRCEAQQGWEARLGEAGAKWAAEKEAAERRWDDARVSAGAAWQGALDRAQGYGAEQLALAQRRWEQERASLEVQAAKDLAQAELEAARRETKWRERCEAAEAGARETRADMERRLASLAHKLAAAAKKDEKRKRAKGEAAAAVAHARAAEAAHAARAGELECALREAAAMFKAELAVKAAEMDALHAELGRLKDQQAQTLQGASQRAAVTCSCCFKAAAVPLEATAKPLRSPVKMWISAAVDDSEENAERFGRDKSPARRRAAADGAGGMDSPWIERELQTLRAMCESNRRDQDGEQDRSRKRWGQTNQKRLPVHRQPTIT</sequence>
<feature type="compositionally biased region" description="Basic and acidic residues" evidence="2">
    <location>
        <begin position="680"/>
        <end position="691"/>
    </location>
</feature>
<reference evidence="3 4" key="1">
    <citation type="journal article" date="2024" name="Nat. Commun.">
        <title>Phylogenomics reveals the evolutionary origins of lichenization in chlorophyte algae.</title>
        <authorList>
            <person name="Puginier C."/>
            <person name="Libourel C."/>
            <person name="Otte J."/>
            <person name="Skaloud P."/>
            <person name="Haon M."/>
            <person name="Grisel S."/>
            <person name="Petersen M."/>
            <person name="Berrin J.G."/>
            <person name="Delaux P.M."/>
            <person name="Dal Grande F."/>
            <person name="Keller J."/>
        </authorList>
    </citation>
    <scope>NUCLEOTIDE SEQUENCE [LARGE SCALE GENOMIC DNA]</scope>
    <source>
        <strain evidence="3 4">SAG 216-7</strain>
    </source>
</reference>
<dbReference type="PROSITE" id="PS50096">
    <property type="entry name" value="IQ"/>
    <property type="match status" value="1"/>
</dbReference>
<accession>A0ABR2Z1N5</accession>
<keyword evidence="1" id="KW-0175">Coiled coil</keyword>
<dbReference type="Proteomes" id="UP001491310">
    <property type="component" value="Unassembled WGS sequence"/>
</dbReference>